<evidence type="ECO:0000313" key="3">
    <source>
        <dbReference type="Proteomes" id="UP000027730"/>
    </source>
</evidence>
<dbReference type="Proteomes" id="UP000027730">
    <property type="component" value="Unassembled WGS sequence"/>
</dbReference>
<feature type="region of interest" description="Disordered" evidence="1">
    <location>
        <begin position="208"/>
        <end position="269"/>
    </location>
</feature>
<dbReference type="OrthoDB" id="3557758at2759"/>
<evidence type="ECO:0000256" key="1">
    <source>
        <dbReference type="SAM" id="MobiDB-lite"/>
    </source>
</evidence>
<feature type="compositionally biased region" description="Polar residues" evidence="1">
    <location>
        <begin position="417"/>
        <end position="434"/>
    </location>
</feature>
<feature type="region of interest" description="Disordered" evidence="1">
    <location>
        <begin position="152"/>
        <end position="171"/>
    </location>
</feature>
<accession>A0A074WJD2</accession>
<dbReference type="EMBL" id="KL584719">
    <property type="protein sequence ID" value="KEQ69952.1"/>
    <property type="molecule type" value="Genomic_DNA"/>
</dbReference>
<reference evidence="2 3" key="1">
    <citation type="journal article" date="2014" name="BMC Genomics">
        <title>Genome sequencing of four Aureobasidium pullulans varieties: biotechnological potential, stress tolerance, and description of new species.</title>
        <authorList>
            <person name="Gostin Ar C."/>
            <person name="Ohm R.A."/>
            <person name="Kogej T."/>
            <person name="Sonjak S."/>
            <person name="Turk M."/>
            <person name="Zajc J."/>
            <person name="Zalar P."/>
            <person name="Grube M."/>
            <person name="Sun H."/>
            <person name="Han J."/>
            <person name="Sharma A."/>
            <person name="Chiniquy J."/>
            <person name="Ngan C.Y."/>
            <person name="Lipzen A."/>
            <person name="Barry K."/>
            <person name="Grigoriev I.V."/>
            <person name="Gunde-Cimerman N."/>
        </authorList>
    </citation>
    <scope>NUCLEOTIDE SEQUENCE [LARGE SCALE GENOMIC DNA]</scope>
    <source>
        <strain evidence="2 3">CBS 147.97</strain>
    </source>
</reference>
<dbReference type="HOGENOM" id="CLU_630004_0_0_1"/>
<feature type="region of interest" description="Disordered" evidence="1">
    <location>
        <begin position="1"/>
        <end position="140"/>
    </location>
</feature>
<protein>
    <submittedName>
        <fullName evidence="2">Uncharacterized protein</fullName>
    </submittedName>
</protein>
<dbReference type="GeneID" id="25414114"/>
<feature type="compositionally biased region" description="Polar residues" evidence="1">
    <location>
        <begin position="128"/>
        <end position="140"/>
    </location>
</feature>
<feature type="compositionally biased region" description="Low complexity" evidence="1">
    <location>
        <begin position="65"/>
        <end position="80"/>
    </location>
</feature>
<gene>
    <name evidence="2" type="ORF">M436DRAFT_66802</name>
</gene>
<feature type="compositionally biased region" description="Polar residues" evidence="1">
    <location>
        <begin position="252"/>
        <end position="262"/>
    </location>
</feature>
<feature type="compositionally biased region" description="Low complexity" evidence="1">
    <location>
        <begin position="7"/>
        <end position="45"/>
    </location>
</feature>
<dbReference type="AlphaFoldDB" id="A0A074WJD2"/>
<proteinExistence type="predicted"/>
<evidence type="ECO:0000313" key="2">
    <source>
        <dbReference type="EMBL" id="KEQ69952.1"/>
    </source>
</evidence>
<sequence>MPARQHPSSSEAPLSSSPTSPTPRSSLRRLSSLANLQQFNPFNSFSRRRSSHGTQNSDDDPYLLNTYQQRAQNQQHRQTYLSSSGEPVPTLPKSNTFSNLPLTRNRNHSKPPVSMKPLGSAKLPSRIPTPSMSASAKTRLASATKSILKVGNRRGLTRSDTEPLLDPHRPQEVPFSAISHKENVSLGVSTSETKMMPIQLPEVPLYPLDMTTRSFNPTRRPQTPADQTPKPRPRRDSLQPPTPRPLATTALSESLQTPTTVTAKPRRRTMLSADVVPRHALCDKEKQRSLFGSDFQSHQLLTPRAVTTLSPSSCPRSSAMAFHPDDSANRINLAGDIVTSAQSTAYWSGRLMSQFDQRRNEQLQARLGEPGLTYPENDLNVCLRELQKKCVTEAAKLSFAMFKARVRVKAGTLGTTKSSVETQQVKPTPQAQQDEPSRLLPRPTFHCLNIINLQSLMAKSQAQMIRKILQKHRRLYSNRYDPSVIACRNRHGWRCWINYNNGKVDDYIS</sequence>
<organism evidence="2 3">
    <name type="scientific">Aureobasidium namibiae CBS 147.97</name>
    <dbReference type="NCBI Taxonomy" id="1043004"/>
    <lineage>
        <taxon>Eukaryota</taxon>
        <taxon>Fungi</taxon>
        <taxon>Dikarya</taxon>
        <taxon>Ascomycota</taxon>
        <taxon>Pezizomycotina</taxon>
        <taxon>Dothideomycetes</taxon>
        <taxon>Dothideomycetidae</taxon>
        <taxon>Dothideales</taxon>
        <taxon>Saccotheciaceae</taxon>
        <taxon>Aureobasidium</taxon>
    </lineage>
</organism>
<feature type="compositionally biased region" description="Basic and acidic residues" evidence="1">
    <location>
        <begin position="157"/>
        <end position="171"/>
    </location>
</feature>
<feature type="compositionally biased region" description="Polar residues" evidence="1">
    <location>
        <begin position="92"/>
        <end position="104"/>
    </location>
</feature>
<feature type="compositionally biased region" description="Polar residues" evidence="1">
    <location>
        <begin position="211"/>
        <end position="226"/>
    </location>
</feature>
<dbReference type="RefSeq" id="XP_013424137.1">
    <property type="nucleotide sequence ID" value="XM_013568683.1"/>
</dbReference>
<feature type="region of interest" description="Disordered" evidence="1">
    <location>
        <begin position="417"/>
        <end position="438"/>
    </location>
</feature>
<name>A0A074WJD2_9PEZI</name>
<keyword evidence="3" id="KW-1185">Reference proteome</keyword>